<organism evidence="1 2">
    <name type="scientific">Cryoendolithus antarcticus</name>
    <dbReference type="NCBI Taxonomy" id="1507870"/>
    <lineage>
        <taxon>Eukaryota</taxon>
        <taxon>Fungi</taxon>
        <taxon>Dikarya</taxon>
        <taxon>Ascomycota</taxon>
        <taxon>Pezizomycotina</taxon>
        <taxon>Dothideomycetes</taxon>
        <taxon>Dothideomycetidae</taxon>
        <taxon>Cladosporiales</taxon>
        <taxon>Cladosporiaceae</taxon>
        <taxon>Cryoendolithus</taxon>
    </lineage>
</organism>
<comment type="caution">
    <text evidence="1">The sequence shown here is derived from an EMBL/GenBank/DDBJ whole genome shotgun (WGS) entry which is preliminary data.</text>
</comment>
<dbReference type="InterPro" id="IPR036047">
    <property type="entry name" value="F-box-like_dom_sf"/>
</dbReference>
<dbReference type="SUPFAM" id="SSF81383">
    <property type="entry name" value="F-box domain"/>
    <property type="match status" value="1"/>
</dbReference>
<dbReference type="AlphaFoldDB" id="A0A1V8TGV9"/>
<gene>
    <name evidence="1" type="ORF">B0A48_03778</name>
</gene>
<evidence type="ECO:0000313" key="2">
    <source>
        <dbReference type="Proteomes" id="UP000192596"/>
    </source>
</evidence>
<accession>A0A1V8TGV9</accession>
<evidence type="ECO:0000313" key="1">
    <source>
        <dbReference type="EMBL" id="OQO10481.1"/>
    </source>
</evidence>
<dbReference type="EMBL" id="NAJO01000008">
    <property type="protein sequence ID" value="OQO10481.1"/>
    <property type="molecule type" value="Genomic_DNA"/>
</dbReference>
<sequence>MAPKVLRLSQFQRHRLEAASAAKEAAFHQAAITSGKALLSIPELLGSVLTHLDPKTLLLSQRVSTMWQATVEQSVTLQEKLSFRQQPGEHKDQLNTLLVQRRVRPDTFHYKFKEGTRYYPHQDYRTTWLYAFNLSTFTPESSARKMFLCGYGPMKCPMPEVYSMDFVEDRYKDKEVSGWVFSTSRTSTASGAAATLA</sequence>
<dbReference type="OrthoDB" id="3800738at2759"/>
<reference evidence="2" key="1">
    <citation type="submission" date="2017-03" db="EMBL/GenBank/DDBJ databases">
        <title>Genomes of endolithic fungi from Antarctica.</title>
        <authorList>
            <person name="Coleine C."/>
            <person name="Masonjones S."/>
            <person name="Stajich J.E."/>
        </authorList>
    </citation>
    <scope>NUCLEOTIDE SEQUENCE [LARGE SCALE GENOMIC DNA]</scope>
    <source>
        <strain evidence="2">CCFEE 5527</strain>
    </source>
</reference>
<protein>
    <recommendedName>
        <fullName evidence="3">F-box domain-containing protein</fullName>
    </recommendedName>
</protein>
<name>A0A1V8TGV9_9PEZI</name>
<evidence type="ECO:0008006" key="3">
    <source>
        <dbReference type="Google" id="ProtNLM"/>
    </source>
</evidence>
<dbReference type="Proteomes" id="UP000192596">
    <property type="component" value="Unassembled WGS sequence"/>
</dbReference>
<proteinExistence type="predicted"/>
<dbReference type="InParanoid" id="A0A1V8TGV9"/>
<keyword evidence="2" id="KW-1185">Reference proteome</keyword>
<dbReference type="STRING" id="1507870.A0A1V8TGV9"/>